<organism evidence="2 3">
    <name type="scientific">Dryococelus australis</name>
    <dbReference type="NCBI Taxonomy" id="614101"/>
    <lineage>
        <taxon>Eukaryota</taxon>
        <taxon>Metazoa</taxon>
        <taxon>Ecdysozoa</taxon>
        <taxon>Arthropoda</taxon>
        <taxon>Hexapoda</taxon>
        <taxon>Insecta</taxon>
        <taxon>Pterygota</taxon>
        <taxon>Neoptera</taxon>
        <taxon>Polyneoptera</taxon>
        <taxon>Phasmatodea</taxon>
        <taxon>Verophasmatodea</taxon>
        <taxon>Anareolatae</taxon>
        <taxon>Phasmatidae</taxon>
        <taxon>Eurycanthinae</taxon>
        <taxon>Dryococelus</taxon>
    </lineage>
</organism>
<comment type="caution">
    <text evidence="2">The sequence shown here is derived from an EMBL/GenBank/DDBJ whole genome shotgun (WGS) entry which is preliminary data.</text>
</comment>
<evidence type="ECO:0000313" key="2">
    <source>
        <dbReference type="EMBL" id="KAJ8894476.1"/>
    </source>
</evidence>
<evidence type="ECO:0000313" key="3">
    <source>
        <dbReference type="Proteomes" id="UP001159363"/>
    </source>
</evidence>
<keyword evidence="3" id="KW-1185">Reference proteome</keyword>
<accession>A0ABQ9ICT8</accession>
<gene>
    <name evidence="2" type="ORF">PR048_007130</name>
</gene>
<evidence type="ECO:0000256" key="1">
    <source>
        <dbReference type="SAM" id="MobiDB-lite"/>
    </source>
</evidence>
<feature type="region of interest" description="Disordered" evidence="1">
    <location>
        <begin position="1"/>
        <end position="20"/>
    </location>
</feature>
<dbReference type="EMBL" id="JARBHB010000002">
    <property type="protein sequence ID" value="KAJ8894476.1"/>
    <property type="molecule type" value="Genomic_DNA"/>
</dbReference>
<feature type="compositionally biased region" description="Basic residues" evidence="1">
    <location>
        <begin position="1"/>
        <end position="10"/>
    </location>
</feature>
<proteinExistence type="predicted"/>
<reference evidence="2 3" key="1">
    <citation type="submission" date="2023-02" db="EMBL/GenBank/DDBJ databases">
        <title>LHISI_Scaffold_Assembly.</title>
        <authorList>
            <person name="Stuart O.P."/>
            <person name="Cleave R."/>
            <person name="Magrath M.J.L."/>
            <person name="Mikheyev A.S."/>
        </authorList>
    </citation>
    <scope>NUCLEOTIDE SEQUENCE [LARGE SCALE GENOMIC DNA]</scope>
    <source>
        <strain evidence="2">Daus_M_001</strain>
        <tissue evidence="2">Leg muscle</tissue>
    </source>
</reference>
<protein>
    <submittedName>
        <fullName evidence="2">Uncharacterized protein</fullName>
    </submittedName>
</protein>
<dbReference type="Proteomes" id="UP001159363">
    <property type="component" value="Chromosome 2"/>
</dbReference>
<sequence length="885" mass="97063">MQRGSNHSRHVRDARQATRRRCNVCNQTEGRHFEQLFYGRRKLRVELATVRARNPKMYLNSTDKLRLQVNHGKWGVAVLGPRQFVLRECVYVDALGRLDVYVTFPAPLHSIISGSWIGRRATFGVVEPIDSEDDLLVVGDLEELRRDLCELLEAVEGNADGQRLDVHSAACDLDQHLVAVHAAAQPPRAAVYEVEAVVFHVEADHVACCNTHTHTLLHLGATALLLAPFTGSEMLLVSETGSCALSPYTAEPSLVSAGAGRTVPADKAQASSEARRAASTYGAHSKTPALIKFATLYITVQGDKSGRDNSGVWLDVSLAIPSACLERTERAQHERLLAPHQGEPGSISGGVAPGFSHVGIAPDDAAGCRVFSGFSHRLRNGSENKVPSPPIVKSLGTVSSIFEIAMSEQTKTLIPRRSRDPITHFLSMCGQVFWTVMCKISDLNWLYHENGRRAVRAINTGGTVRPAAADISDGLTVYLLFQKHQSRIGKRAADNTETNVFSTASRCERSYLFPREFALASSRGANSGAGERRILTEHSLQDLVIPGEQPHDVPRRERDMQEEGQFGPQFLLFYHLDSTTSHTTARARQPTTVHTTHTITKPLRNSLVATTCANNCARRATVNPRREGVVVRKWGSCLTMPLVVEFSLGSPISPAWHSSAAPYSSRFTLVGSQDLDVKSSPNLPTLPPRSSYALTTCYITLREFSSVLCKQFTNHGLILVLDINEINIEAVSVRGEWRKANEARDVAHLSDGGGGDEEVVVVDPDDGVCVVLAIVVQVLHDRPQRLQRVRREVRIHIAVCLQKQPPPACKPNHRLSANTTTTCLQTQPPPACKHNNHLPASTNTPLPACHLHTSSHREKSITLHFSWSLEGASPRTQLGISVMTL</sequence>
<name>A0ABQ9ICT8_9NEOP</name>